<dbReference type="Proteomes" id="UP000664940">
    <property type="component" value="Unassembled WGS sequence"/>
</dbReference>
<evidence type="ECO:0000313" key="2">
    <source>
        <dbReference type="Proteomes" id="UP000664940"/>
    </source>
</evidence>
<gene>
    <name evidence="1" type="ORF">HJG60_009525</name>
</gene>
<dbReference type="AlphaFoldDB" id="A0A834DCV0"/>
<dbReference type="EMBL" id="JABVXQ010000015">
    <property type="protein sequence ID" value="KAF6075131.1"/>
    <property type="molecule type" value="Genomic_DNA"/>
</dbReference>
<sequence>MPGPDSLQCGGGRFVNVCFGWRGGESPITQIIYSTQTQLLAGWLHSQLCLGGAIIKWFNLTESSDVGVIYADLTQVHPNNVSTNQHTYVYLTHHLLPPPQIDMAPEELTNALICGHTARDTNTDTLMDCPSPTPFFTHFGEGKHGYPIVALSTGPQGLPNNSLKPLPSSLFRTAVGSDKAACDSSSHLVRWTARPVGSLSYLTIARS</sequence>
<comment type="caution">
    <text evidence="1">The sequence shown here is derived from an EMBL/GenBank/DDBJ whole genome shotgun (WGS) entry which is preliminary data.</text>
</comment>
<reference evidence="1 2" key="1">
    <citation type="journal article" date="2020" name="Nature">
        <title>Six reference-quality genomes reveal evolution of bat adaptations.</title>
        <authorList>
            <person name="Jebb D."/>
            <person name="Huang Z."/>
            <person name="Pippel M."/>
            <person name="Hughes G.M."/>
            <person name="Lavrichenko K."/>
            <person name="Devanna P."/>
            <person name="Winkler S."/>
            <person name="Jermiin L.S."/>
            <person name="Skirmuntt E.C."/>
            <person name="Katzourakis A."/>
            <person name="Burkitt-Gray L."/>
            <person name="Ray D.A."/>
            <person name="Sullivan K.A.M."/>
            <person name="Roscito J.G."/>
            <person name="Kirilenko B.M."/>
            <person name="Davalos L.M."/>
            <person name="Corthals A.P."/>
            <person name="Power M.L."/>
            <person name="Jones G."/>
            <person name="Ransome R.D."/>
            <person name="Dechmann D.K.N."/>
            <person name="Locatelli A.G."/>
            <person name="Puechmaille S.J."/>
            <person name="Fedrigo O."/>
            <person name="Jarvis E.D."/>
            <person name="Hiller M."/>
            <person name="Vernes S.C."/>
            <person name="Myers E.W."/>
            <person name="Teeling E.C."/>
        </authorList>
    </citation>
    <scope>NUCLEOTIDE SEQUENCE [LARGE SCALE GENOMIC DNA]</scope>
    <source>
        <strain evidence="1">Bat1K_MPI-CBG_1</strain>
    </source>
</reference>
<protein>
    <submittedName>
        <fullName evidence="1">Uncharacterized protein</fullName>
    </submittedName>
</protein>
<accession>A0A834DCV0</accession>
<name>A0A834DCV0_9CHIR</name>
<organism evidence="1 2">
    <name type="scientific">Phyllostomus discolor</name>
    <name type="common">pale spear-nosed bat</name>
    <dbReference type="NCBI Taxonomy" id="89673"/>
    <lineage>
        <taxon>Eukaryota</taxon>
        <taxon>Metazoa</taxon>
        <taxon>Chordata</taxon>
        <taxon>Craniata</taxon>
        <taxon>Vertebrata</taxon>
        <taxon>Euteleostomi</taxon>
        <taxon>Mammalia</taxon>
        <taxon>Eutheria</taxon>
        <taxon>Laurasiatheria</taxon>
        <taxon>Chiroptera</taxon>
        <taxon>Yangochiroptera</taxon>
        <taxon>Phyllostomidae</taxon>
        <taxon>Phyllostominae</taxon>
        <taxon>Phyllostomus</taxon>
    </lineage>
</organism>
<proteinExistence type="predicted"/>
<evidence type="ECO:0000313" key="1">
    <source>
        <dbReference type="EMBL" id="KAF6075131.1"/>
    </source>
</evidence>